<proteinExistence type="predicted"/>
<evidence type="ECO:0000313" key="2">
    <source>
        <dbReference type="Proteomes" id="UP000317176"/>
    </source>
</evidence>
<protein>
    <recommendedName>
        <fullName evidence="3">PsiF repeat-containing protein</fullName>
    </recommendedName>
</protein>
<accession>A0A562LG14</accession>
<organism evidence="1 2">
    <name type="scientific">Bradyrhizobium daqingense</name>
    <dbReference type="NCBI Taxonomy" id="993502"/>
    <lineage>
        <taxon>Bacteria</taxon>
        <taxon>Pseudomonadati</taxon>
        <taxon>Pseudomonadota</taxon>
        <taxon>Alphaproteobacteria</taxon>
        <taxon>Hyphomicrobiales</taxon>
        <taxon>Nitrobacteraceae</taxon>
        <taxon>Bradyrhizobium</taxon>
    </lineage>
</organism>
<gene>
    <name evidence="1" type="ORF">IQ17_02766</name>
</gene>
<dbReference type="Proteomes" id="UP000317176">
    <property type="component" value="Unassembled WGS sequence"/>
</dbReference>
<dbReference type="EMBL" id="VLKL01000006">
    <property type="protein sequence ID" value="TWI06551.1"/>
    <property type="molecule type" value="Genomic_DNA"/>
</dbReference>
<evidence type="ECO:0008006" key="3">
    <source>
        <dbReference type="Google" id="ProtNLM"/>
    </source>
</evidence>
<reference evidence="1 2" key="1">
    <citation type="journal article" date="2015" name="Stand. Genomic Sci.">
        <title>Genomic Encyclopedia of Bacterial and Archaeal Type Strains, Phase III: the genomes of soil and plant-associated and newly described type strains.</title>
        <authorList>
            <person name="Whitman W.B."/>
            <person name="Woyke T."/>
            <person name="Klenk H.P."/>
            <person name="Zhou Y."/>
            <person name="Lilburn T.G."/>
            <person name="Beck B.J."/>
            <person name="De Vos P."/>
            <person name="Vandamme P."/>
            <person name="Eisen J.A."/>
            <person name="Garrity G."/>
            <person name="Hugenholtz P."/>
            <person name="Kyrpides N.C."/>
        </authorList>
    </citation>
    <scope>NUCLEOTIDE SEQUENCE [LARGE SCALE GENOMIC DNA]</scope>
    <source>
        <strain evidence="1 2">CGMCC 1.10947</strain>
    </source>
</reference>
<evidence type="ECO:0000313" key="1">
    <source>
        <dbReference type="EMBL" id="TWI06551.1"/>
    </source>
</evidence>
<keyword evidence="2" id="KW-1185">Reference proteome</keyword>
<name>A0A562LG14_9BRAD</name>
<comment type="caution">
    <text evidence="1">The sequence shown here is derived from an EMBL/GenBank/DDBJ whole genome shotgun (WGS) entry which is preliminary data.</text>
</comment>
<dbReference type="AlphaFoldDB" id="A0A562LG14"/>
<sequence length="122" mass="12906">MPIMGEKSAGTRTARRRILLDCAMIPGSNLPRYFWFRETPMMKRIFLAAIVATFAAGSAFAQETCESKAVGKDGKPLAGAAKTSFLKKCKADACAPKAVSADGKPLAGAAKNSFMKKCEVGA</sequence>